<dbReference type="EMBL" id="KI397175">
    <property type="protein sequence ID" value="ERM96114.1"/>
    <property type="molecule type" value="Genomic_DNA"/>
</dbReference>
<sequence>MGDFTQIRWPHESLSNPLLNSSIVILDSFISSLGLLDLSIIGTYFTWSNNSAIRLQMSRIDLVIMTQDWESRYPKSSILALPHIASDHVPLVLDTEGKRFGPTPFRFKLK</sequence>
<keyword evidence="1" id="KW-1133">Transmembrane helix</keyword>
<evidence type="ECO:0000256" key="1">
    <source>
        <dbReference type="SAM" id="Phobius"/>
    </source>
</evidence>
<dbReference type="HOGENOM" id="CLU_2174420_0_0_1"/>
<dbReference type="InterPro" id="IPR036691">
    <property type="entry name" value="Endo/exonu/phosph_ase_sf"/>
</dbReference>
<name>U5CX21_AMBTC</name>
<gene>
    <name evidence="2" type="ORF">AMTR_s03063p00003790</name>
</gene>
<dbReference type="PANTHER" id="PTHR33710:SF71">
    <property type="entry name" value="ENDONUCLEASE_EXONUCLEASE_PHOSPHATASE DOMAIN-CONTAINING PROTEIN"/>
    <property type="match status" value="1"/>
</dbReference>
<evidence type="ECO:0000313" key="3">
    <source>
        <dbReference type="Proteomes" id="UP000017836"/>
    </source>
</evidence>
<keyword evidence="1" id="KW-0812">Transmembrane</keyword>
<dbReference type="eggNOG" id="ENOG502T0CH">
    <property type="taxonomic scope" value="Eukaryota"/>
</dbReference>
<dbReference type="PANTHER" id="PTHR33710">
    <property type="entry name" value="BNAC02G09200D PROTEIN"/>
    <property type="match status" value="1"/>
</dbReference>
<keyword evidence="1" id="KW-0472">Membrane</keyword>
<dbReference type="SUPFAM" id="SSF56219">
    <property type="entry name" value="DNase I-like"/>
    <property type="match status" value="1"/>
</dbReference>
<accession>U5CX21</accession>
<evidence type="ECO:0000313" key="2">
    <source>
        <dbReference type="EMBL" id="ERM96114.1"/>
    </source>
</evidence>
<organism evidence="2 3">
    <name type="scientific">Amborella trichopoda</name>
    <dbReference type="NCBI Taxonomy" id="13333"/>
    <lineage>
        <taxon>Eukaryota</taxon>
        <taxon>Viridiplantae</taxon>
        <taxon>Streptophyta</taxon>
        <taxon>Embryophyta</taxon>
        <taxon>Tracheophyta</taxon>
        <taxon>Spermatophyta</taxon>
        <taxon>Magnoliopsida</taxon>
        <taxon>Amborellales</taxon>
        <taxon>Amborellaceae</taxon>
        <taxon>Amborella</taxon>
    </lineage>
</organism>
<keyword evidence="3" id="KW-1185">Reference proteome</keyword>
<dbReference type="STRING" id="13333.U5CX21"/>
<dbReference type="OMA" id="FLINEEW"/>
<protein>
    <recommendedName>
        <fullName evidence="4">Endonuclease/exonuclease/phosphatase domain-containing protein</fullName>
    </recommendedName>
</protein>
<reference evidence="3" key="1">
    <citation type="journal article" date="2013" name="Science">
        <title>The Amborella genome and the evolution of flowering plants.</title>
        <authorList>
            <consortium name="Amborella Genome Project"/>
        </authorList>
    </citation>
    <scope>NUCLEOTIDE SEQUENCE [LARGE SCALE GENOMIC DNA]</scope>
</reference>
<dbReference type="Proteomes" id="UP000017836">
    <property type="component" value="Unassembled WGS sequence"/>
</dbReference>
<proteinExistence type="predicted"/>
<dbReference type="Gramene" id="ERM96114">
    <property type="protein sequence ID" value="ERM96114"/>
    <property type="gene ID" value="AMTR_s03063p00003790"/>
</dbReference>
<evidence type="ECO:0008006" key="4">
    <source>
        <dbReference type="Google" id="ProtNLM"/>
    </source>
</evidence>
<dbReference type="AlphaFoldDB" id="U5CX21"/>
<dbReference type="Gene3D" id="3.60.10.10">
    <property type="entry name" value="Endonuclease/exonuclease/phosphatase"/>
    <property type="match status" value="1"/>
</dbReference>
<feature type="transmembrane region" description="Helical" evidence="1">
    <location>
        <begin position="23"/>
        <end position="47"/>
    </location>
</feature>